<comment type="caution">
    <text evidence="1">The sequence shown here is derived from an EMBL/GenBank/DDBJ whole genome shotgun (WGS) entry which is preliminary data.</text>
</comment>
<dbReference type="EMBL" id="JBHRYJ010000001">
    <property type="protein sequence ID" value="MFC3674676.1"/>
    <property type="molecule type" value="Genomic_DNA"/>
</dbReference>
<accession>A0ABV7VD06</accession>
<dbReference type="RefSeq" id="WP_379722025.1">
    <property type="nucleotide sequence ID" value="NZ_JBHRYJ010000001.1"/>
</dbReference>
<gene>
    <name evidence="1" type="ORF">ACFOOQ_03915</name>
</gene>
<proteinExistence type="predicted"/>
<evidence type="ECO:0000313" key="1">
    <source>
        <dbReference type="EMBL" id="MFC3674676.1"/>
    </source>
</evidence>
<sequence>MTDMLDSILPPDLAEDARAVLTWQRDPPLWDEAFDNWLKTGTNAAVAPWLTEKVGLDLVLVTMFRMGVARIAIDPLTGLWTPVGRADAEDGGQPAVTLPVLADPDDRHSIVDIVAFDPDDLNRFWLRTGLADLLGEAALAHAVIEGRPLRLYPTPWAWLRGWGEARLAWRSERRSAEADCRAMAVKAAVETGRTGWEWLRWAETTLRVWFDQRLPAMPVPGLHGVCVLSGAVNYEHLFAAVPALVADGEDHAAWLAERMAMERRRRRAAEKMPKIGFIKPSPPAAVAAA</sequence>
<evidence type="ECO:0000313" key="2">
    <source>
        <dbReference type="Proteomes" id="UP001595711"/>
    </source>
</evidence>
<organism evidence="1 2">
    <name type="scientific">Ferrovibrio xuzhouensis</name>
    <dbReference type="NCBI Taxonomy" id="1576914"/>
    <lineage>
        <taxon>Bacteria</taxon>
        <taxon>Pseudomonadati</taxon>
        <taxon>Pseudomonadota</taxon>
        <taxon>Alphaproteobacteria</taxon>
        <taxon>Rhodospirillales</taxon>
        <taxon>Rhodospirillaceae</taxon>
        <taxon>Ferrovibrio</taxon>
    </lineage>
</organism>
<keyword evidence="2" id="KW-1185">Reference proteome</keyword>
<protein>
    <submittedName>
        <fullName evidence="1">Uncharacterized protein</fullName>
    </submittedName>
</protein>
<reference evidence="2" key="1">
    <citation type="journal article" date="2019" name="Int. J. Syst. Evol. Microbiol.">
        <title>The Global Catalogue of Microorganisms (GCM) 10K type strain sequencing project: providing services to taxonomists for standard genome sequencing and annotation.</title>
        <authorList>
            <consortium name="The Broad Institute Genomics Platform"/>
            <consortium name="The Broad Institute Genome Sequencing Center for Infectious Disease"/>
            <person name="Wu L."/>
            <person name="Ma J."/>
        </authorList>
    </citation>
    <scope>NUCLEOTIDE SEQUENCE [LARGE SCALE GENOMIC DNA]</scope>
    <source>
        <strain evidence="2">KCTC 42182</strain>
    </source>
</reference>
<dbReference type="Proteomes" id="UP001595711">
    <property type="component" value="Unassembled WGS sequence"/>
</dbReference>
<name>A0ABV7VD06_9PROT</name>